<dbReference type="GO" id="GO:0016020">
    <property type="term" value="C:membrane"/>
    <property type="evidence" value="ECO:0007669"/>
    <property type="project" value="UniProtKB-SubCell"/>
</dbReference>
<keyword evidence="4 7" id="KW-0472">Membrane</keyword>
<protein>
    <submittedName>
        <fullName evidence="8">Uncharacterized protein</fullName>
    </submittedName>
</protein>
<dbReference type="AlphaFoldDB" id="A0AAN7H2E2"/>
<evidence type="ECO:0000256" key="2">
    <source>
        <dbReference type="ARBA" id="ARBA00022692"/>
    </source>
</evidence>
<organism evidence="8 9">
    <name type="scientific">Trapa incisa</name>
    <dbReference type="NCBI Taxonomy" id="236973"/>
    <lineage>
        <taxon>Eukaryota</taxon>
        <taxon>Viridiplantae</taxon>
        <taxon>Streptophyta</taxon>
        <taxon>Embryophyta</taxon>
        <taxon>Tracheophyta</taxon>
        <taxon>Spermatophyta</taxon>
        <taxon>Magnoliopsida</taxon>
        <taxon>eudicotyledons</taxon>
        <taxon>Gunneridae</taxon>
        <taxon>Pentapetalae</taxon>
        <taxon>rosids</taxon>
        <taxon>malvids</taxon>
        <taxon>Myrtales</taxon>
        <taxon>Lythraceae</taxon>
        <taxon>Trapa</taxon>
    </lineage>
</organism>
<keyword evidence="3 7" id="KW-1133">Transmembrane helix</keyword>
<evidence type="ECO:0000256" key="6">
    <source>
        <dbReference type="SAM" id="MobiDB-lite"/>
    </source>
</evidence>
<reference evidence="8 9" key="1">
    <citation type="journal article" date="2023" name="Hortic Res">
        <title>Pangenome of water caltrop reveals structural variations and asymmetric subgenome divergence after allopolyploidization.</title>
        <authorList>
            <person name="Zhang X."/>
            <person name="Chen Y."/>
            <person name="Wang L."/>
            <person name="Yuan Y."/>
            <person name="Fang M."/>
            <person name="Shi L."/>
            <person name="Lu R."/>
            <person name="Comes H.P."/>
            <person name="Ma Y."/>
            <person name="Chen Y."/>
            <person name="Huang G."/>
            <person name="Zhou Y."/>
            <person name="Zheng Z."/>
            <person name="Qiu Y."/>
        </authorList>
    </citation>
    <scope>NUCLEOTIDE SEQUENCE [LARGE SCALE GENOMIC DNA]</scope>
    <source>
        <tissue evidence="8">Roots</tissue>
    </source>
</reference>
<keyword evidence="2 7" id="KW-0812">Transmembrane</keyword>
<proteinExistence type="inferred from homology"/>
<feature type="region of interest" description="Disordered" evidence="6">
    <location>
        <begin position="192"/>
        <end position="213"/>
    </location>
</feature>
<comment type="caution">
    <text evidence="8">The sequence shown here is derived from an EMBL/GenBank/DDBJ whole genome shotgun (WGS) entry which is preliminary data.</text>
</comment>
<dbReference type="Proteomes" id="UP001345219">
    <property type="component" value="Chromosome 21"/>
</dbReference>
<evidence type="ECO:0000256" key="7">
    <source>
        <dbReference type="SAM" id="Phobius"/>
    </source>
</evidence>
<feature type="compositionally biased region" description="Basic residues" evidence="6">
    <location>
        <begin position="198"/>
        <end position="208"/>
    </location>
</feature>
<evidence type="ECO:0000256" key="4">
    <source>
        <dbReference type="ARBA" id="ARBA00023136"/>
    </source>
</evidence>
<dbReference type="EMBL" id="JAXIOK010000018">
    <property type="protein sequence ID" value="KAK4750014.1"/>
    <property type="molecule type" value="Genomic_DNA"/>
</dbReference>
<evidence type="ECO:0000256" key="5">
    <source>
        <dbReference type="ARBA" id="ARBA00035114"/>
    </source>
</evidence>
<dbReference type="Pfam" id="PF05633">
    <property type="entry name" value="ROH1-like"/>
    <property type="match status" value="1"/>
</dbReference>
<dbReference type="PANTHER" id="PTHR31509">
    <property type="entry name" value="BPS1-LIKE PROTEIN"/>
    <property type="match status" value="1"/>
</dbReference>
<gene>
    <name evidence="8" type="ORF">SAY87_027463</name>
</gene>
<evidence type="ECO:0000313" key="9">
    <source>
        <dbReference type="Proteomes" id="UP001345219"/>
    </source>
</evidence>
<evidence type="ECO:0000256" key="1">
    <source>
        <dbReference type="ARBA" id="ARBA00004167"/>
    </source>
</evidence>
<dbReference type="InterPro" id="IPR008511">
    <property type="entry name" value="ROH1-like"/>
</dbReference>
<evidence type="ECO:0000256" key="3">
    <source>
        <dbReference type="ARBA" id="ARBA00022989"/>
    </source>
</evidence>
<comment type="subcellular location">
    <subcellularLocation>
        <location evidence="1">Membrane</location>
        <topology evidence="1">Single-pass membrane protein</topology>
    </subcellularLocation>
</comment>
<sequence>MRPADGSARSSPFASLCRSIWSLRREHVHSAVPSLISDMLQSTLESFQKNVTDQLSDLSGVSDAELLSVAWVRKLLDAFICSQDEFKLILFSNKELIAKQPLDRMVNEYFESCVKALDICNATRDGIEKVRVWLKHLDIVRSAMDSNQRVVGEGHFRRARKALVDLTLEMLEDKDSDSVSTLSHRNRSFGHHSAMKDHHQHHPQRPGHSRSLSWSVPRSWSAVKQLRSITHTLAPPRGSDIIATSGLVVPLFTISFFLAFVLWVLVAAIPCQDRGVNIHLSVPRSFLWAGPVLSLHDRILEESRKRDCRNASGLLKEIHEMEKCAEHLMNLVDSVHLPLMEEQKIEIEHGVEDLGLISEALRNGLEPMELKVREMFHRIMNCRAEGLEVYCRTPAAWSNQAQV</sequence>
<evidence type="ECO:0000313" key="8">
    <source>
        <dbReference type="EMBL" id="KAK4750014.1"/>
    </source>
</evidence>
<feature type="transmembrane region" description="Helical" evidence="7">
    <location>
        <begin position="247"/>
        <end position="269"/>
    </location>
</feature>
<name>A0AAN7H2E2_9MYRT</name>
<keyword evidence="9" id="KW-1185">Reference proteome</keyword>
<accession>A0AAN7H2E2</accession>
<comment type="similarity">
    <text evidence="5">Belongs to the ROH1 family.</text>
</comment>